<accession>A0A222FHZ7</accession>
<name>A0A222FHZ7_9GAMM</name>
<evidence type="ECO:0000256" key="3">
    <source>
        <dbReference type="ARBA" id="ARBA00022969"/>
    </source>
</evidence>
<dbReference type="Gene3D" id="1.20.190.10">
    <property type="entry name" value="Pesticidal crystal protein, N-terminal domain"/>
    <property type="match status" value="1"/>
</dbReference>
<evidence type="ECO:0000256" key="5">
    <source>
        <dbReference type="SAM" id="SignalP"/>
    </source>
</evidence>
<evidence type="ECO:0000313" key="7">
    <source>
        <dbReference type="Proteomes" id="UP000202440"/>
    </source>
</evidence>
<feature type="signal peptide" evidence="5">
    <location>
        <begin position="1"/>
        <end position="21"/>
    </location>
</feature>
<reference evidence="6 7" key="1">
    <citation type="submission" date="2017-07" db="EMBL/GenBank/DDBJ databases">
        <title>Annotated genome sequence of Bacterioplanes sanyensis isolated from Red Sea.</title>
        <authorList>
            <person name="Rehman Z.U."/>
        </authorList>
    </citation>
    <scope>NUCLEOTIDE SEQUENCE [LARGE SCALE GENOMIC DNA]</scope>
    <source>
        <strain evidence="6 7">NV9</strain>
    </source>
</reference>
<organism evidence="6 7">
    <name type="scientific">Bacterioplanes sanyensis</name>
    <dbReference type="NCBI Taxonomy" id="1249553"/>
    <lineage>
        <taxon>Bacteria</taxon>
        <taxon>Pseudomonadati</taxon>
        <taxon>Pseudomonadota</taxon>
        <taxon>Gammaproteobacteria</taxon>
        <taxon>Oceanospirillales</taxon>
        <taxon>Oceanospirillaceae</taxon>
        <taxon>Bacterioplanes</taxon>
    </lineage>
</organism>
<keyword evidence="5" id="KW-0732">Signal</keyword>
<dbReference type="GO" id="GO:0030435">
    <property type="term" value="P:sporulation resulting in formation of a cellular spore"/>
    <property type="evidence" value="ECO:0007669"/>
    <property type="project" value="UniProtKB-KW"/>
</dbReference>
<dbReference type="RefSeq" id="WP_094059584.1">
    <property type="nucleotide sequence ID" value="NZ_CP022530.1"/>
</dbReference>
<dbReference type="KEGG" id="bsan:CHH28_06715"/>
<evidence type="ECO:0000256" key="2">
    <source>
        <dbReference type="ARBA" id="ARBA00022656"/>
    </source>
</evidence>
<keyword evidence="3" id="KW-0749">Sporulation</keyword>
<evidence type="ECO:0000313" key="6">
    <source>
        <dbReference type="EMBL" id="ASP38390.1"/>
    </source>
</evidence>
<gene>
    <name evidence="6" type="ORF">CHH28_06715</name>
</gene>
<evidence type="ECO:0000256" key="1">
    <source>
        <dbReference type="ARBA" id="ARBA00007819"/>
    </source>
</evidence>
<protein>
    <submittedName>
        <fullName evidence="6">Uncharacterized protein</fullName>
    </submittedName>
</protein>
<dbReference type="InterPro" id="IPR036716">
    <property type="entry name" value="Pest_crys_N_sf"/>
</dbReference>
<comment type="similarity">
    <text evidence="1">Belongs to the delta endotoxin family.</text>
</comment>
<evidence type="ECO:0000256" key="4">
    <source>
        <dbReference type="ARBA" id="ARBA00023026"/>
    </source>
</evidence>
<dbReference type="GO" id="GO:0090729">
    <property type="term" value="F:toxin activity"/>
    <property type="evidence" value="ECO:0007669"/>
    <property type="project" value="UniProtKB-KW"/>
</dbReference>
<keyword evidence="2" id="KW-0800">Toxin</keyword>
<proteinExistence type="inferred from homology"/>
<dbReference type="AlphaFoldDB" id="A0A222FHZ7"/>
<feature type="chain" id="PRO_5013053060" evidence="5">
    <location>
        <begin position="22"/>
        <end position="304"/>
    </location>
</feature>
<dbReference type="Proteomes" id="UP000202440">
    <property type="component" value="Chromosome"/>
</dbReference>
<keyword evidence="4" id="KW-0843">Virulence</keyword>
<dbReference type="EMBL" id="CP022530">
    <property type="protein sequence ID" value="ASP38390.1"/>
    <property type="molecule type" value="Genomic_DNA"/>
</dbReference>
<keyword evidence="7" id="KW-1185">Reference proteome</keyword>
<sequence>MNKKTLSIFVAAALSSSFAVANTADLEPAAPTNLEQPQVASTIVTSLIIDAAKSAVKGKLKSVFSQALFGSGNTQLQREVVLSQESLDAIKNIIQNSSAKEQVADYQSKLATLKSLVVDYHSTFNNISSAERRVKHNSLNFASLLLINHPLFNDNYYKPHSHKVVKAYTIAVSLRIAILAERLVNGDLEGNIDYINHLQSDLDQKLSRVGEDSDSYIKRNIHITSDTVCGLDGMSINSPKIVRCNDPIKRYTITNGFDDRKIITPLGYKHAESVRLRWLSEYQKKFKGEGFDQTLAGLRSPITY</sequence>